<evidence type="ECO:0000313" key="2">
    <source>
        <dbReference type="EMBL" id="CCA20946.1"/>
    </source>
</evidence>
<dbReference type="EMBL" id="FR824152">
    <property type="protein sequence ID" value="CCA20946.1"/>
    <property type="molecule type" value="Genomic_DNA"/>
</dbReference>
<protein>
    <submittedName>
        <fullName evidence="2">AlNc14C107G6274 protein</fullName>
    </submittedName>
</protein>
<reference evidence="2" key="1">
    <citation type="journal article" date="2011" name="PLoS Biol.">
        <title>Gene gain and loss during evolution of obligate parasitism in the white rust pathogen of Arabidopsis thaliana.</title>
        <authorList>
            <person name="Kemen E."/>
            <person name="Gardiner A."/>
            <person name="Schultz-Larsen T."/>
            <person name="Kemen A.C."/>
            <person name="Balmuth A.L."/>
            <person name="Robert-Seilaniantz A."/>
            <person name="Bailey K."/>
            <person name="Holub E."/>
            <person name="Studholme D.J."/>
            <person name="Maclean D."/>
            <person name="Jones J.D."/>
        </authorList>
    </citation>
    <scope>NUCLEOTIDE SEQUENCE</scope>
</reference>
<reference evidence="2" key="2">
    <citation type="submission" date="2011-02" db="EMBL/GenBank/DDBJ databases">
        <authorList>
            <person name="MacLean D."/>
        </authorList>
    </citation>
    <scope>NUCLEOTIDE SEQUENCE</scope>
</reference>
<evidence type="ECO:0000256" key="1">
    <source>
        <dbReference type="SAM" id="MobiDB-lite"/>
    </source>
</evidence>
<organism evidence="2">
    <name type="scientific">Albugo laibachii Nc14</name>
    <dbReference type="NCBI Taxonomy" id="890382"/>
    <lineage>
        <taxon>Eukaryota</taxon>
        <taxon>Sar</taxon>
        <taxon>Stramenopiles</taxon>
        <taxon>Oomycota</taxon>
        <taxon>Peronosporomycetes</taxon>
        <taxon>Albuginales</taxon>
        <taxon>Albuginaceae</taxon>
        <taxon>Albugo</taxon>
    </lineage>
</organism>
<sequence>MVRSMIFDSGLALMYWSEAAEYAAYILNRFPTRPNWKRASPIEVLTGRAPSLQGMDRCVSIPMYGLAGSQKADTCASYRESTDPGYKRRNKGIQVVAAQDQVLTTTRHITNIETIDCGQEPEHVYKEVESDHQVVEQIDAQPKASLPSGPRRSQRKLTKSKKQAESYEHGEGRSMKKREKVSSSNMLYQGECTNVVELKTSAKELHVSDPVPMAFTVLPVEQEHEKKLAIPDPPNCSAARRGHDSARWAMLHKRNLRHLRQTKRGR</sequence>
<feature type="region of interest" description="Disordered" evidence="1">
    <location>
        <begin position="140"/>
        <end position="184"/>
    </location>
</feature>
<feature type="compositionally biased region" description="Basic residues" evidence="1">
    <location>
        <begin position="152"/>
        <end position="161"/>
    </location>
</feature>
<accession>F0WI68</accession>
<proteinExistence type="predicted"/>
<name>F0WI68_9STRA</name>
<dbReference type="AlphaFoldDB" id="F0WI68"/>
<feature type="compositionally biased region" description="Basic and acidic residues" evidence="1">
    <location>
        <begin position="162"/>
        <end position="174"/>
    </location>
</feature>
<dbReference type="HOGENOM" id="CLU_1206879_0_0_1"/>
<gene>
    <name evidence="2" type="primary">AlNc14C107G6274</name>
    <name evidence="2" type="ORF">ALNC14_070890</name>
</gene>